<keyword evidence="1" id="KW-1133">Transmembrane helix</keyword>
<reference evidence="3 4" key="1">
    <citation type="journal article" date="2012" name="Science">
        <title>Ecological populations of bacteria act as socially cohesive units of antibiotic production and resistance.</title>
        <authorList>
            <person name="Cordero O.X."/>
            <person name="Wildschutte H."/>
            <person name="Kirkup B."/>
            <person name="Proehl S."/>
            <person name="Ngo L."/>
            <person name="Hussain F."/>
            <person name="Le Roux F."/>
            <person name="Mincer T."/>
            <person name="Polz M.F."/>
        </authorList>
    </citation>
    <scope>NUCLEOTIDE SEQUENCE [LARGE SCALE GENOMIC DNA]</scope>
    <source>
        <strain evidence="3 4">ZF-129</strain>
    </source>
</reference>
<dbReference type="PROSITE" id="PS51257">
    <property type="entry name" value="PROKAR_LIPOPROTEIN"/>
    <property type="match status" value="1"/>
</dbReference>
<feature type="signal peptide" evidence="2">
    <location>
        <begin position="1"/>
        <end position="24"/>
    </location>
</feature>
<dbReference type="EMBL" id="AJYQ02000113">
    <property type="protein sequence ID" value="OEE32443.1"/>
    <property type="molecule type" value="Genomic_DNA"/>
</dbReference>
<evidence type="ECO:0000313" key="3">
    <source>
        <dbReference type="EMBL" id="OEE32443.1"/>
    </source>
</evidence>
<evidence type="ECO:0000256" key="2">
    <source>
        <dbReference type="SAM" id="SignalP"/>
    </source>
</evidence>
<dbReference type="eggNOG" id="ENOG502ZAVQ">
    <property type="taxonomic scope" value="Bacteria"/>
</dbReference>
<feature type="chain" id="PRO_5009171545" evidence="2">
    <location>
        <begin position="25"/>
        <end position="393"/>
    </location>
</feature>
<feature type="transmembrane region" description="Helical" evidence="1">
    <location>
        <begin position="363"/>
        <end position="385"/>
    </location>
</feature>
<dbReference type="Proteomes" id="UP000094741">
    <property type="component" value="Unassembled WGS sequence"/>
</dbReference>
<organism evidence="3 4">
    <name type="scientific">Vibrio genomosp. F10 str. ZF-129</name>
    <dbReference type="NCBI Taxonomy" id="1187848"/>
    <lineage>
        <taxon>Bacteria</taxon>
        <taxon>Pseudomonadati</taxon>
        <taxon>Pseudomonadota</taxon>
        <taxon>Gammaproteobacteria</taxon>
        <taxon>Vibrionales</taxon>
        <taxon>Vibrionaceae</taxon>
        <taxon>Vibrio</taxon>
    </lineage>
</organism>
<evidence type="ECO:0000256" key="1">
    <source>
        <dbReference type="SAM" id="Phobius"/>
    </source>
</evidence>
<dbReference type="STRING" id="1187848.A1QO_11385"/>
<dbReference type="OrthoDB" id="1410674at2"/>
<keyword evidence="1" id="KW-0812">Transmembrane</keyword>
<sequence>MYCRRLSQWLLCCVALSLSGCSLLEVKIDTQTTPLTQQELNMRLLTREYAQTFFSQVEQTADTISDNYPADDAIHQSYLLLWKINATEGMQSAAYQGSPTAALIDSWVFSYQMAAYFEQGNSTELFQLEQATSVSKLLAEDMDQRAKSLLKKSVYQSMRSFVQQFSLDHPFSDISLSRTPAYRQWLTINQINQGDVKSTMGTMPEALGDVSDKLSLVAEQTPKVMTWKAQLMALNSNISGQELSETLQSVQATSRSFQDFVENNPEYMKVLAEQMAVTLQPLVNDIDNKTNARLVQLGGERKALEAMVENERVELIKMIEKERKAIAVIVSSEREKFTQDIDKVSQDIVILAVDKMMELVKSLILYFVLFLGAIFFAPLGLGYFLGKRAANKS</sequence>
<accession>A0A1E5BCQ2</accession>
<comment type="caution">
    <text evidence="3">The sequence shown here is derived from an EMBL/GenBank/DDBJ whole genome shotgun (WGS) entry which is preliminary data.</text>
</comment>
<protein>
    <submittedName>
        <fullName evidence="3">Chemotaxis protein</fullName>
    </submittedName>
</protein>
<keyword evidence="2" id="KW-0732">Signal</keyword>
<dbReference type="RefSeq" id="WP_017040060.1">
    <property type="nucleotide sequence ID" value="NZ_AJYQ02000113.1"/>
</dbReference>
<evidence type="ECO:0000313" key="4">
    <source>
        <dbReference type="Proteomes" id="UP000094741"/>
    </source>
</evidence>
<keyword evidence="1" id="KW-0472">Membrane</keyword>
<proteinExistence type="predicted"/>
<gene>
    <name evidence="3" type="ORF">A1QO_11385</name>
</gene>
<name>A0A1E5BCQ2_9VIBR</name>
<dbReference type="AlphaFoldDB" id="A0A1E5BCQ2"/>